<reference evidence="2" key="1">
    <citation type="journal article" date="2021" name="BMC Genomics">
        <title>Chromosome-level genome assembly and manually-curated proteome of model necrotroph Parastagonospora nodorum Sn15 reveals a genome-wide trove of candidate effector homologs, and redundancy of virulence-related functions within an accessory chromosome.</title>
        <authorList>
            <person name="Bertazzoni S."/>
            <person name="Jones D.A.B."/>
            <person name="Phan H.T."/>
            <person name="Tan K.-C."/>
            <person name="Hane J.K."/>
        </authorList>
    </citation>
    <scope>NUCLEOTIDE SEQUENCE [LARGE SCALE GENOMIC DNA]</scope>
    <source>
        <strain evidence="2">SN15 / ATCC MYA-4574 / FGSC 10173)</strain>
    </source>
</reference>
<sequence length="300" mass="34673">MFETVALPANLQPQSTLVNLPAEIKHQIFKACLTFDDVISDPTVRGGTQRRPVQSFNVAILQTCQRLYHEIDRRPLFSQNTFRFTSVETARSFLKTLDDRYRESVHDIEIDICKVDSSLARDWLRYLAWGNGPWDSTSCSLHMDAPNLKTLRLNFESWPRVSMFRTELWILLRQMMATVRRLERIMVVGASKGQAMARRDPWSPAHFVGATDVDFDDLVPCMWKCVEAPANDKIIRWGRKDGRLSLEVVSKNHLLRHVDRAWHSPSVRSQGEGCWPENGSCLWSDYEKKDLKVMAMSMKD</sequence>
<evidence type="ECO:0000313" key="1">
    <source>
        <dbReference type="EMBL" id="QRC90820.1"/>
    </source>
</evidence>
<gene>
    <name evidence="1" type="ORF">JI435_003370</name>
</gene>
<dbReference type="AlphaFoldDB" id="A0A7U2EPZ4"/>
<organism evidence="1 2">
    <name type="scientific">Phaeosphaeria nodorum (strain SN15 / ATCC MYA-4574 / FGSC 10173)</name>
    <name type="common">Glume blotch fungus</name>
    <name type="synonym">Parastagonospora nodorum</name>
    <dbReference type="NCBI Taxonomy" id="321614"/>
    <lineage>
        <taxon>Eukaryota</taxon>
        <taxon>Fungi</taxon>
        <taxon>Dikarya</taxon>
        <taxon>Ascomycota</taxon>
        <taxon>Pezizomycotina</taxon>
        <taxon>Dothideomycetes</taxon>
        <taxon>Pleosporomycetidae</taxon>
        <taxon>Pleosporales</taxon>
        <taxon>Pleosporineae</taxon>
        <taxon>Phaeosphaeriaceae</taxon>
        <taxon>Parastagonospora</taxon>
    </lineage>
</organism>
<accession>A0A7U2EPZ4</accession>
<dbReference type="PANTHER" id="PTHR42085:SF1">
    <property type="entry name" value="F-BOX DOMAIN-CONTAINING PROTEIN"/>
    <property type="match status" value="1"/>
</dbReference>
<dbReference type="InterPro" id="IPR038883">
    <property type="entry name" value="AN11006-like"/>
</dbReference>
<name>A0A7U2EPZ4_PHANO</name>
<dbReference type="PANTHER" id="PTHR42085">
    <property type="entry name" value="F-BOX DOMAIN-CONTAINING PROTEIN"/>
    <property type="match status" value="1"/>
</dbReference>
<evidence type="ECO:0008006" key="3">
    <source>
        <dbReference type="Google" id="ProtNLM"/>
    </source>
</evidence>
<dbReference type="Proteomes" id="UP000663193">
    <property type="component" value="Chromosome 1"/>
</dbReference>
<protein>
    <recommendedName>
        <fullName evidence="3">F-box domain-containing protein</fullName>
    </recommendedName>
</protein>
<evidence type="ECO:0000313" key="2">
    <source>
        <dbReference type="Proteomes" id="UP000663193"/>
    </source>
</evidence>
<proteinExistence type="predicted"/>
<dbReference type="OrthoDB" id="62952at2759"/>
<dbReference type="VEuPathDB" id="FungiDB:JI435_003370"/>
<dbReference type="EMBL" id="CP069023">
    <property type="protein sequence ID" value="QRC90820.1"/>
    <property type="molecule type" value="Genomic_DNA"/>
</dbReference>
<keyword evidence="2" id="KW-1185">Reference proteome</keyword>